<feature type="compositionally biased region" description="Basic and acidic residues" evidence="1">
    <location>
        <begin position="423"/>
        <end position="433"/>
    </location>
</feature>
<feature type="compositionally biased region" description="Low complexity" evidence="1">
    <location>
        <begin position="1118"/>
        <end position="1128"/>
    </location>
</feature>
<dbReference type="EMBL" id="JAWZYT010000382">
    <property type="protein sequence ID" value="KAK4324067.1"/>
    <property type="molecule type" value="Genomic_DNA"/>
</dbReference>
<feature type="compositionally biased region" description="Low complexity" evidence="1">
    <location>
        <begin position="1431"/>
        <end position="1441"/>
    </location>
</feature>
<name>A0AAE1QEY9_9EUCA</name>
<feature type="compositionally biased region" description="Polar residues" evidence="1">
    <location>
        <begin position="1333"/>
        <end position="1345"/>
    </location>
</feature>
<evidence type="ECO:0000256" key="1">
    <source>
        <dbReference type="SAM" id="MobiDB-lite"/>
    </source>
</evidence>
<protein>
    <submittedName>
        <fullName evidence="2">Uncharacterized protein</fullName>
    </submittedName>
</protein>
<feature type="compositionally biased region" description="Basic and acidic residues" evidence="1">
    <location>
        <begin position="1295"/>
        <end position="1305"/>
    </location>
</feature>
<feature type="compositionally biased region" description="Polar residues" evidence="1">
    <location>
        <begin position="1020"/>
        <end position="1032"/>
    </location>
</feature>
<feature type="region of interest" description="Disordered" evidence="1">
    <location>
        <begin position="661"/>
        <end position="710"/>
    </location>
</feature>
<feature type="compositionally biased region" description="Polar residues" evidence="1">
    <location>
        <begin position="168"/>
        <end position="204"/>
    </location>
</feature>
<feature type="region of interest" description="Disordered" evidence="1">
    <location>
        <begin position="1779"/>
        <end position="1916"/>
    </location>
</feature>
<feature type="compositionally biased region" description="Polar residues" evidence="1">
    <location>
        <begin position="1825"/>
        <end position="1837"/>
    </location>
</feature>
<feature type="region of interest" description="Disordered" evidence="1">
    <location>
        <begin position="744"/>
        <end position="815"/>
    </location>
</feature>
<organism evidence="2 3">
    <name type="scientific">Petrolisthes manimaculis</name>
    <dbReference type="NCBI Taxonomy" id="1843537"/>
    <lineage>
        <taxon>Eukaryota</taxon>
        <taxon>Metazoa</taxon>
        <taxon>Ecdysozoa</taxon>
        <taxon>Arthropoda</taxon>
        <taxon>Crustacea</taxon>
        <taxon>Multicrustacea</taxon>
        <taxon>Malacostraca</taxon>
        <taxon>Eumalacostraca</taxon>
        <taxon>Eucarida</taxon>
        <taxon>Decapoda</taxon>
        <taxon>Pleocyemata</taxon>
        <taxon>Anomura</taxon>
        <taxon>Galatheoidea</taxon>
        <taxon>Porcellanidae</taxon>
        <taxon>Petrolisthes</taxon>
    </lineage>
</organism>
<keyword evidence="3" id="KW-1185">Reference proteome</keyword>
<feature type="compositionally biased region" description="Polar residues" evidence="1">
    <location>
        <begin position="148"/>
        <end position="160"/>
    </location>
</feature>
<feature type="compositionally biased region" description="Basic and acidic residues" evidence="1">
    <location>
        <begin position="669"/>
        <end position="679"/>
    </location>
</feature>
<feature type="compositionally biased region" description="Basic and acidic residues" evidence="1">
    <location>
        <begin position="1541"/>
        <end position="1551"/>
    </location>
</feature>
<proteinExistence type="predicted"/>
<gene>
    <name evidence="2" type="ORF">Pmani_005274</name>
</gene>
<feature type="region of interest" description="Disordered" evidence="1">
    <location>
        <begin position="409"/>
        <end position="569"/>
    </location>
</feature>
<feature type="compositionally biased region" description="Low complexity" evidence="1">
    <location>
        <begin position="246"/>
        <end position="256"/>
    </location>
</feature>
<comment type="caution">
    <text evidence="2">The sequence shown here is derived from an EMBL/GenBank/DDBJ whole genome shotgun (WGS) entry which is preliminary data.</text>
</comment>
<feature type="compositionally biased region" description="Polar residues" evidence="1">
    <location>
        <begin position="1040"/>
        <end position="1076"/>
    </location>
</feature>
<feature type="compositionally biased region" description="Polar residues" evidence="1">
    <location>
        <begin position="744"/>
        <end position="763"/>
    </location>
</feature>
<feature type="region of interest" description="Disordered" evidence="1">
    <location>
        <begin position="97"/>
        <end position="256"/>
    </location>
</feature>
<feature type="compositionally biased region" description="Polar residues" evidence="1">
    <location>
        <begin position="1353"/>
        <end position="1389"/>
    </location>
</feature>
<evidence type="ECO:0000313" key="3">
    <source>
        <dbReference type="Proteomes" id="UP001292094"/>
    </source>
</evidence>
<accession>A0AAE1QEY9</accession>
<dbReference type="Proteomes" id="UP001292094">
    <property type="component" value="Unassembled WGS sequence"/>
</dbReference>
<evidence type="ECO:0000313" key="2">
    <source>
        <dbReference type="EMBL" id="KAK4324067.1"/>
    </source>
</evidence>
<feature type="compositionally biased region" description="Basic and acidic residues" evidence="1">
    <location>
        <begin position="110"/>
        <end position="120"/>
    </location>
</feature>
<feature type="compositionally biased region" description="Basic and acidic residues" evidence="1">
    <location>
        <begin position="982"/>
        <end position="992"/>
    </location>
</feature>
<reference evidence="2" key="1">
    <citation type="submission" date="2023-11" db="EMBL/GenBank/DDBJ databases">
        <title>Genome assemblies of two species of porcelain crab, Petrolisthes cinctipes and Petrolisthes manimaculis (Anomura: Porcellanidae).</title>
        <authorList>
            <person name="Angst P."/>
        </authorList>
    </citation>
    <scope>NUCLEOTIDE SEQUENCE</scope>
    <source>
        <strain evidence="2">PB745_02</strain>
        <tissue evidence="2">Gill</tissue>
    </source>
</reference>
<feature type="compositionally biased region" description="Polar residues" evidence="1">
    <location>
        <begin position="1599"/>
        <end position="1635"/>
    </location>
</feature>
<feature type="region of interest" description="Disordered" evidence="1">
    <location>
        <begin position="968"/>
        <end position="1128"/>
    </location>
</feature>
<feature type="compositionally biased region" description="Low complexity" evidence="1">
    <location>
        <begin position="805"/>
        <end position="815"/>
    </location>
</feature>
<feature type="compositionally biased region" description="Low complexity" evidence="1">
    <location>
        <begin position="559"/>
        <end position="569"/>
    </location>
</feature>
<feature type="compositionally biased region" description="Polar residues" evidence="1">
    <location>
        <begin position="461"/>
        <end position="473"/>
    </location>
</feature>
<feature type="compositionally biased region" description="Low complexity" evidence="1">
    <location>
        <begin position="1677"/>
        <end position="1687"/>
    </location>
</feature>
<sequence>MNNFSSELQDLEKKLYDDIEKGITNILDRTCLILTEHPTWIPKLHRPREGYWDESAQPISYSDIPGHVDPRNLPYYISLHINDLYIGQDTTSISTDSIGTGIKNNETTMEQDRNDNKKLENCNGTSKQQEHQQKSQTISETSEECDGNVTSNRTKSTIIQQIYGPKGTNIQRTPSNAKEIHITSTNTNGHEQHMASSETRGNPRTTKRMGRSRSPSNGNRHGPRRTRRTPSETSENTRRSDDDSQSTRSSTRSTSSSKSSLRLVFSDVSEGVRRVRRGPCLFPLDGDLDLPIRLVVRGFPRVSLLAICCSCPFVFVDVMCISFALLGLYDDIEKGITNILDRTCLILTEHPTWIPKLHRPRQGYWDESAQPISYSDIPGHVDPRNLPYYISLHINDLYIGQDTTSISTDSIGTGIKNNETTMEQDRNDNKKLENCNGTSKQQEHQQKSQTISETSEECDGNVTSNRTKSTIIQQIYGPKGTNIQRTPSNAKEIHITSTNTNGHEQHMASSETRGNPRTTKRMGRSRSPSNGNRHGPRRTRRTPSETSENTRRSDDDSQSTRSSTRSTSSSKYWLYDDIEKGITNILDRTCLILTEHPTWIPKLHRPREGYWDESAQPISYSDIPGHVDPRNLPYYISLHINDLYIGQDTTSISTDSIGTGIKNNETTMEQDRNDNKKLENCNGTSKQLEHQQKSQTISETSEECDGNVTSNRTKSTIIQQIYGPKGTNIQRTPSNAKEIHITSTNTNGHEQHMASSETRGNPRTTKRMGRSRSPSNGNRHGPRRTRRTPSETSENTRRSDDDSQSTRSSTRSTSSSKSSLRLVFSDVSEGVRRVRRGPCLFPLDGDLDLPIRLVVRGFPRVSLLAICCSCPFVFVDVMCISFALLGLYDDIEKGITNILDRTCLILTEHPTWIPKLHRPRQGYWDESAQPISYSDIPGHVDPRNLPYYISLHINDLYIGQDTTSISTDSIGTGIKNNETTMEQDRNDNKKLENCNGTSKQQEHQQKSQTISETSEECDGNVTSNRTKSTIIQQIYGPKGTNIQRTPSNAKEIHITSTNTNGHEQHMASSETRGNPRTTKRMGRSRSPSNGNRHGPRRTRRTPSETSENTRRSDDDSQSTRSSTRSTSSSKSSLRLVFSDVSEGVRRVRRGPCLFLLDGDLDLPIRLVVRGFPRVSLLAICCSCPFVFVDVMCISFALLGLYDDIEKGITNILDRTCLILTEHPTWIPKLHRPRQGYWDESAQPISYSDIPGHVDPRNLPYYISLHINDLYIGQDTTSISTDSIGTGIKNNETTMEQDRNDNKKLENCNGTSKQQEHQQKSQTISETSEECDGNVTSNRAKSTIIQQIYGPKGTNIQRTPSNAKKIHITSTNTNGHEQHMASSETRGNPRTTKRMGRSRSPSNGNRLGPRRTRRTPSETSENTRRSDDDSQSTRSRTRSTSSSKYWLYDDIEKGITNILDRTCLILTEHPTWIPKLHRPREGYWDESAQPISYSDIPGHVDPRNLPYYISLHINDLYIGQDTTSISTDSIGTGIKNNETTMEQDRNDNKKLENCNGTSKQQEHQQKSQTISETSEECDGNVTSNRAKSTIIQQIYGPKGTNIQRTPSNAKKIHITSTNTNGHEQHMASSETRGNPRTTKRMGRSRSPSNGNRLGPRRTRRTPSETSENTRRSDDDSQSTRSRTRSTSSSKYWLYDDIEKGITNILDRTCLILTEHPTWIPKLHRPREGYWDESAQPISYSDIPGHVDPRNLPYYISLHINDLYIGQDTTSISTDSIGTGIKNNETTMEQDRNDNKKLENCNGTSKQQEHQQKSQTISETSEECDGNVTSNRTKSTIIQQIYEPKGTNIQRTPSNAKEIHITSTNTNGHEQHMASSETRGNPRTTKRMGRSRSPSNGNRHGPRGTRRTPSETSENTRRSDDLLLLVDLVLLLVDCSWMD</sequence>
<feature type="region of interest" description="Disordered" evidence="1">
    <location>
        <begin position="1533"/>
        <end position="1687"/>
    </location>
</feature>
<feature type="region of interest" description="Disordered" evidence="1">
    <location>
        <begin position="1281"/>
        <end position="1441"/>
    </location>
</feature>
<feature type="compositionally biased region" description="Basic and acidic residues" evidence="1">
    <location>
        <begin position="1787"/>
        <end position="1797"/>
    </location>
</feature>
<feature type="compositionally biased region" description="Polar residues" evidence="1">
    <location>
        <begin position="1845"/>
        <end position="1881"/>
    </location>
</feature>
<feature type="compositionally biased region" description="Polar residues" evidence="1">
    <location>
        <begin position="481"/>
        <end position="517"/>
    </location>
</feature>
<feature type="compositionally biased region" description="Polar residues" evidence="1">
    <location>
        <begin position="1579"/>
        <end position="1591"/>
    </location>
</feature>